<evidence type="ECO:0000256" key="1">
    <source>
        <dbReference type="ARBA" id="ARBA00022603"/>
    </source>
</evidence>
<dbReference type="RefSeq" id="WP_115327641.1">
    <property type="nucleotide sequence ID" value="NZ_JACKST010000151.1"/>
</dbReference>
<keyword evidence="1 5" id="KW-0489">Methyltransferase</keyword>
<dbReference type="InterPro" id="IPR029063">
    <property type="entry name" value="SAM-dependent_MTases_sf"/>
</dbReference>
<evidence type="ECO:0000313" key="6">
    <source>
        <dbReference type="Proteomes" id="UP000254291"/>
    </source>
</evidence>
<dbReference type="Gene3D" id="3.40.50.150">
    <property type="entry name" value="Vaccinia Virus protein VP39"/>
    <property type="match status" value="1"/>
</dbReference>
<sequence length="198" mass="21509">MSTRWQQSDRPRGEDYDARWKRLAASGASVHGEADLIEALLREGGGTRVLDAGCGTGRVAIELAARGFDVVGLDADPTMLETARAKAPRLRWIEADLVDTDDHLDETFDVVALPGNVMIFLDRGTEAAVVAALARRLAPGGLLVAGFQLGTGRLTLDRYDEITATAGLELVDRWATWDRQPYDGGDYAVSLHRLTCSR</sequence>
<organism evidence="5 6">
    <name type="scientific">Mycolicibacterium gilvum</name>
    <dbReference type="NCBI Taxonomy" id="1804"/>
    <lineage>
        <taxon>Bacteria</taxon>
        <taxon>Bacillati</taxon>
        <taxon>Actinomycetota</taxon>
        <taxon>Actinomycetes</taxon>
        <taxon>Mycobacteriales</taxon>
        <taxon>Mycobacteriaceae</taxon>
        <taxon>Mycolicibacterium</taxon>
    </lineage>
</organism>
<accession>A0A378SP12</accession>
<dbReference type="EC" id="2.1.1.156" evidence="5"/>
<dbReference type="InterPro" id="IPR041698">
    <property type="entry name" value="Methyltransf_25"/>
</dbReference>
<evidence type="ECO:0000259" key="4">
    <source>
        <dbReference type="Pfam" id="PF13649"/>
    </source>
</evidence>
<dbReference type="PANTHER" id="PTHR43464">
    <property type="entry name" value="METHYLTRANSFERASE"/>
    <property type="match status" value="1"/>
</dbReference>
<keyword evidence="3" id="KW-0949">S-adenosyl-L-methionine</keyword>
<name>A0A378SP12_9MYCO</name>
<protein>
    <submittedName>
        <fullName evidence="5">Type 11 methyltransferase</fullName>
        <ecNumber evidence="5">2.1.1.156</ecNumber>
    </submittedName>
</protein>
<dbReference type="GO" id="GO:0008168">
    <property type="term" value="F:methyltransferase activity"/>
    <property type="evidence" value="ECO:0007669"/>
    <property type="project" value="UniProtKB-KW"/>
</dbReference>
<dbReference type="Proteomes" id="UP000254291">
    <property type="component" value="Unassembled WGS sequence"/>
</dbReference>
<dbReference type="EMBL" id="UGQM01000001">
    <property type="protein sequence ID" value="STZ44085.1"/>
    <property type="molecule type" value="Genomic_DNA"/>
</dbReference>
<dbReference type="Pfam" id="PF13649">
    <property type="entry name" value="Methyltransf_25"/>
    <property type="match status" value="1"/>
</dbReference>
<dbReference type="GO" id="GO:0032259">
    <property type="term" value="P:methylation"/>
    <property type="evidence" value="ECO:0007669"/>
    <property type="project" value="UniProtKB-KW"/>
</dbReference>
<feature type="domain" description="Methyltransferase" evidence="4">
    <location>
        <begin position="49"/>
        <end position="141"/>
    </location>
</feature>
<evidence type="ECO:0000313" key="5">
    <source>
        <dbReference type="EMBL" id="STZ44085.1"/>
    </source>
</evidence>
<gene>
    <name evidence="5" type="primary">bsmA</name>
    <name evidence="5" type="ORF">NCTC10742_03316</name>
</gene>
<evidence type="ECO:0000256" key="2">
    <source>
        <dbReference type="ARBA" id="ARBA00022679"/>
    </source>
</evidence>
<dbReference type="SUPFAM" id="SSF53335">
    <property type="entry name" value="S-adenosyl-L-methionine-dependent methyltransferases"/>
    <property type="match status" value="1"/>
</dbReference>
<reference evidence="5 6" key="1">
    <citation type="submission" date="2018-06" db="EMBL/GenBank/DDBJ databases">
        <authorList>
            <consortium name="Pathogen Informatics"/>
            <person name="Doyle S."/>
        </authorList>
    </citation>
    <scope>NUCLEOTIDE SEQUENCE [LARGE SCALE GENOMIC DNA]</scope>
    <source>
        <strain evidence="5 6">NCTC10742</strain>
    </source>
</reference>
<keyword evidence="2 5" id="KW-0808">Transferase</keyword>
<proteinExistence type="predicted"/>
<dbReference type="PANTHER" id="PTHR43464:SF19">
    <property type="entry name" value="UBIQUINONE BIOSYNTHESIS O-METHYLTRANSFERASE, MITOCHONDRIAL"/>
    <property type="match status" value="1"/>
</dbReference>
<evidence type="ECO:0000256" key="3">
    <source>
        <dbReference type="ARBA" id="ARBA00022691"/>
    </source>
</evidence>
<dbReference type="AlphaFoldDB" id="A0A378SP12"/>
<dbReference type="CDD" id="cd02440">
    <property type="entry name" value="AdoMet_MTases"/>
    <property type="match status" value="1"/>
</dbReference>